<keyword evidence="2" id="KW-0028">Amino-acid biosynthesis</keyword>
<comment type="caution">
    <text evidence="5">The sequence shown here is derived from an EMBL/GenBank/DDBJ whole genome shotgun (WGS) entry which is preliminary data.</text>
</comment>
<keyword evidence="3" id="KW-0496">Mitochondrion</keyword>
<dbReference type="GO" id="GO:0005759">
    <property type="term" value="C:mitochondrial matrix"/>
    <property type="evidence" value="ECO:0007669"/>
    <property type="project" value="TreeGrafter"/>
</dbReference>
<dbReference type="EMBL" id="JAJSPL020000054">
    <property type="protein sequence ID" value="KAK7731747.1"/>
    <property type="molecule type" value="Genomic_DNA"/>
</dbReference>
<evidence type="ECO:0000256" key="1">
    <source>
        <dbReference type="ARBA" id="ARBA00022571"/>
    </source>
</evidence>
<dbReference type="SUPFAM" id="SSF56266">
    <property type="entry name" value="DmpA/ArgJ-like"/>
    <property type="match status" value="1"/>
</dbReference>
<name>A0AAN9YCL2_9PEZI</name>
<keyword evidence="1" id="KW-0055">Arginine biosynthesis</keyword>
<dbReference type="InterPro" id="IPR002813">
    <property type="entry name" value="Arg_biosynth_ArgJ"/>
</dbReference>
<keyword evidence="4" id="KW-0511">Multifunctional enzyme</keyword>
<dbReference type="GO" id="GO:0004358">
    <property type="term" value="F:L-glutamate N-acetyltransferase activity, acting on acetyl-L-ornithine as donor"/>
    <property type="evidence" value="ECO:0007669"/>
    <property type="project" value="InterPro"/>
</dbReference>
<proteinExistence type="predicted"/>
<evidence type="ECO:0000256" key="3">
    <source>
        <dbReference type="ARBA" id="ARBA00023128"/>
    </source>
</evidence>
<dbReference type="GO" id="GO:0006526">
    <property type="term" value="P:L-arginine biosynthetic process"/>
    <property type="evidence" value="ECO:0007669"/>
    <property type="project" value="UniProtKB-KW"/>
</dbReference>
<reference evidence="5 6" key="1">
    <citation type="journal article" date="2023" name="PLoS ONE">
        <title>Cytospora paraplurivora sp. nov. isolated from orchards with fruit tree decline syndrome in Ontario, Canada.</title>
        <authorList>
            <person name="Ilyukhin E."/>
            <person name="Nguyen H.D.T."/>
            <person name="Castle A.J."/>
            <person name="Ellouze W."/>
        </authorList>
    </citation>
    <scope>NUCLEOTIDE SEQUENCE [LARGE SCALE GENOMIC DNA]</scope>
    <source>
        <strain evidence="5 6">FDS-564</strain>
    </source>
</reference>
<keyword evidence="6" id="KW-1185">Reference proteome</keyword>
<dbReference type="PANTHER" id="PTHR23100:SF0">
    <property type="entry name" value="ARGININE BIOSYNTHESIS BIFUNCTIONAL PROTEIN ARGJ, MITOCHONDRIAL"/>
    <property type="match status" value="1"/>
</dbReference>
<organism evidence="5 6">
    <name type="scientific">Cytospora paraplurivora</name>
    <dbReference type="NCBI Taxonomy" id="2898453"/>
    <lineage>
        <taxon>Eukaryota</taxon>
        <taxon>Fungi</taxon>
        <taxon>Dikarya</taxon>
        <taxon>Ascomycota</taxon>
        <taxon>Pezizomycotina</taxon>
        <taxon>Sordariomycetes</taxon>
        <taxon>Sordariomycetidae</taxon>
        <taxon>Diaporthales</taxon>
        <taxon>Cytosporaceae</taxon>
        <taxon>Cytospora</taxon>
    </lineage>
</organism>
<dbReference type="GO" id="GO:0006592">
    <property type="term" value="P:ornithine biosynthetic process"/>
    <property type="evidence" value="ECO:0007669"/>
    <property type="project" value="TreeGrafter"/>
</dbReference>
<dbReference type="PROSITE" id="PS51257">
    <property type="entry name" value="PROKAR_LIPOPROTEIN"/>
    <property type="match status" value="1"/>
</dbReference>
<dbReference type="GO" id="GO:0004042">
    <property type="term" value="F:L-glutamate N-acetyltransferase activity"/>
    <property type="evidence" value="ECO:0007669"/>
    <property type="project" value="TreeGrafter"/>
</dbReference>
<gene>
    <name evidence="5" type="ORF">SLS53_008691</name>
</gene>
<dbReference type="Gene3D" id="3.60.70.12">
    <property type="entry name" value="L-amino peptidase D-ALA esterase/amidase"/>
    <property type="match status" value="1"/>
</dbReference>
<evidence type="ECO:0000313" key="6">
    <source>
        <dbReference type="Proteomes" id="UP001320245"/>
    </source>
</evidence>
<evidence type="ECO:0000313" key="5">
    <source>
        <dbReference type="EMBL" id="KAK7731747.1"/>
    </source>
</evidence>
<evidence type="ECO:0000256" key="2">
    <source>
        <dbReference type="ARBA" id="ARBA00022605"/>
    </source>
</evidence>
<accession>A0AAN9YCL2</accession>
<dbReference type="AlphaFoldDB" id="A0AAN9YCL2"/>
<protein>
    <submittedName>
        <fullName evidence="5">Uncharacterized protein</fullName>
    </submittedName>
</protein>
<dbReference type="InterPro" id="IPR016117">
    <property type="entry name" value="ArgJ-like_dom_sf"/>
</dbReference>
<evidence type="ECO:0000256" key="4">
    <source>
        <dbReference type="ARBA" id="ARBA00023268"/>
    </source>
</evidence>
<dbReference type="Pfam" id="PF01960">
    <property type="entry name" value="ArgJ"/>
    <property type="match status" value="1"/>
</dbReference>
<sequence length="174" mass="18187">MLSRNLTLPTGFSGCRWLSMDKFERFGDRPVPVNKQWLVPKSGTYPQGFEVGCVHVGIKPASKSQPNVVSIRSTGPLHLASAAAVFTKNGFPAASITVSKEILQSSKGHGVRGVIANSWCANTLTGVTGLQDSSAVAEAAGRSLADGRPDGEDSASFLVMHTGVGGKRLPIGPI</sequence>
<dbReference type="Proteomes" id="UP001320245">
    <property type="component" value="Unassembled WGS sequence"/>
</dbReference>
<dbReference type="PANTHER" id="PTHR23100">
    <property type="entry name" value="ARGININE BIOSYNTHESIS BIFUNCTIONAL PROTEIN ARGJ"/>
    <property type="match status" value="1"/>
</dbReference>